<dbReference type="Gene3D" id="1.10.3210.10">
    <property type="entry name" value="Hypothetical protein af1432"/>
    <property type="match status" value="1"/>
</dbReference>
<dbReference type="Proteomes" id="UP001595791">
    <property type="component" value="Unassembled WGS sequence"/>
</dbReference>
<dbReference type="Gene3D" id="3.30.450.40">
    <property type="match status" value="1"/>
</dbReference>
<dbReference type="EMBL" id="JBHSBU010000001">
    <property type="protein sequence ID" value="MFC4161558.1"/>
    <property type="molecule type" value="Genomic_DNA"/>
</dbReference>
<reference evidence="2" key="1">
    <citation type="journal article" date="2019" name="Int. J. Syst. Evol. Microbiol.">
        <title>The Global Catalogue of Microorganisms (GCM) 10K type strain sequencing project: providing services to taxonomists for standard genome sequencing and annotation.</title>
        <authorList>
            <consortium name="The Broad Institute Genomics Platform"/>
            <consortium name="The Broad Institute Genome Sequencing Center for Infectious Disease"/>
            <person name="Wu L."/>
            <person name="Ma J."/>
        </authorList>
    </citation>
    <scope>NUCLEOTIDE SEQUENCE [LARGE SCALE GENOMIC DNA]</scope>
    <source>
        <strain evidence="2">LMG 29894</strain>
    </source>
</reference>
<accession>A0ABV8MWN6</accession>
<comment type="caution">
    <text evidence="1">The sequence shown here is derived from an EMBL/GenBank/DDBJ whole genome shotgun (WGS) entry which is preliminary data.</text>
</comment>
<evidence type="ECO:0008006" key="3">
    <source>
        <dbReference type="Google" id="ProtNLM"/>
    </source>
</evidence>
<dbReference type="SUPFAM" id="SSF55781">
    <property type="entry name" value="GAF domain-like"/>
    <property type="match status" value="1"/>
</dbReference>
<protein>
    <recommendedName>
        <fullName evidence="3">HDOD domain-containing protein</fullName>
    </recommendedName>
</protein>
<dbReference type="InterPro" id="IPR029016">
    <property type="entry name" value="GAF-like_dom_sf"/>
</dbReference>
<dbReference type="SUPFAM" id="SSF109604">
    <property type="entry name" value="HD-domain/PDEase-like"/>
    <property type="match status" value="1"/>
</dbReference>
<sequence>MADALKTKPAGENERWLTFWAKRPLPILQSTKAGLTELATQGEALRASAISDLALQDPLLVAQALRAVNQRERTGLVSDVVAMESVILLMGVDGFIGRFTKLPTVEESLLPKHAAHYMALLNEVAVARLGARLAREFGMLRYDARLDEIFITALLAHLPRMLRRIEPGLGVEVPPVDWSRIALPLFARWRLPEVFATLLDDSGTTNQRALLHQAALRLAERLPFGWWQDGIDEDMMLAAHTLSCEPREISDLVNRCLLYFARHNWPYPRIFPAARWLPMLPGPWPKPQQAATAQTRPGLADILRELQHAGEVGASFNQMMSLAIRAMTEGLGLRRVVFGLLLAGQNALRTRYLVGVAADDPLRSFQVDLNLPHLFTQLMLKPQSVWLAEANRAKLESMLPRGLRAVIGEGEFFAMSLFVEDKPVGLFYADNRRGAALNDSQYAAFKHICQLTGQCLTRQVKRQDNA</sequence>
<keyword evidence="2" id="KW-1185">Reference proteome</keyword>
<gene>
    <name evidence="1" type="ORF">ACFOW7_19655</name>
</gene>
<organism evidence="1 2">
    <name type="scientific">Chitinimonas lacunae</name>
    <dbReference type="NCBI Taxonomy" id="1963018"/>
    <lineage>
        <taxon>Bacteria</taxon>
        <taxon>Pseudomonadati</taxon>
        <taxon>Pseudomonadota</taxon>
        <taxon>Betaproteobacteria</taxon>
        <taxon>Neisseriales</taxon>
        <taxon>Chitinibacteraceae</taxon>
        <taxon>Chitinimonas</taxon>
    </lineage>
</organism>
<evidence type="ECO:0000313" key="2">
    <source>
        <dbReference type="Proteomes" id="UP001595791"/>
    </source>
</evidence>
<name>A0ABV8MWN6_9NEIS</name>
<proteinExistence type="predicted"/>
<dbReference type="RefSeq" id="WP_378167631.1">
    <property type="nucleotide sequence ID" value="NZ_JBHSBU010000001.1"/>
</dbReference>
<evidence type="ECO:0000313" key="1">
    <source>
        <dbReference type="EMBL" id="MFC4161558.1"/>
    </source>
</evidence>